<sequence length="135" mass="15160">MPPKKRAAKKNGSSFFVVCVPSLHTVAPFVRRGYCVFFSTIFFLFLSVENFQLKKNSPKKSTATCVLAVAQPPAINLNRNAKADLNYLFRYRFTSSVAVTRSHPSSPEKGLPSLRWLSVTATPPLVQQKKAFYRC</sequence>
<comment type="caution">
    <text evidence="1">The sequence shown here is derived from an EMBL/GenBank/DDBJ whole genome shotgun (WGS) entry which is preliminary data.</text>
</comment>
<dbReference type="EMBL" id="VJZT01000036">
    <property type="protein sequence ID" value="TRX34905.1"/>
    <property type="molecule type" value="Genomic_DNA"/>
</dbReference>
<name>A0A553DQG6_9FLAO</name>
<organism evidence="1 2">
    <name type="scientific">Flavobacterium restrictum</name>
    <dbReference type="NCBI Taxonomy" id="2594428"/>
    <lineage>
        <taxon>Bacteria</taxon>
        <taxon>Pseudomonadati</taxon>
        <taxon>Bacteroidota</taxon>
        <taxon>Flavobacteriia</taxon>
        <taxon>Flavobacteriales</taxon>
        <taxon>Flavobacteriaceae</taxon>
        <taxon>Flavobacterium</taxon>
    </lineage>
</organism>
<dbReference type="Proteomes" id="UP000316371">
    <property type="component" value="Unassembled WGS sequence"/>
</dbReference>
<dbReference type="RefSeq" id="WP_144257725.1">
    <property type="nucleotide sequence ID" value="NZ_VJZT01000036.1"/>
</dbReference>
<proteinExistence type="predicted"/>
<keyword evidence="2" id="KW-1185">Reference proteome</keyword>
<evidence type="ECO:0000313" key="2">
    <source>
        <dbReference type="Proteomes" id="UP000316371"/>
    </source>
</evidence>
<evidence type="ECO:0000313" key="1">
    <source>
        <dbReference type="EMBL" id="TRX34905.1"/>
    </source>
</evidence>
<accession>A0A553DQG6</accession>
<reference evidence="1 2" key="1">
    <citation type="submission" date="2019-07" db="EMBL/GenBank/DDBJ databases">
        <title>Novel species of Flavobacterium.</title>
        <authorList>
            <person name="Liu Q."/>
            <person name="Xin Y.-H."/>
        </authorList>
    </citation>
    <scope>NUCLEOTIDE SEQUENCE [LARGE SCALE GENOMIC DNA]</scope>
    <source>
        <strain evidence="1 2">LB1R34</strain>
    </source>
</reference>
<protein>
    <submittedName>
        <fullName evidence="1">Uncharacterized protein</fullName>
    </submittedName>
</protein>
<dbReference type="AlphaFoldDB" id="A0A553DQG6"/>
<gene>
    <name evidence="1" type="ORF">FNW21_15850</name>
</gene>